<keyword evidence="11 12" id="KW-0449">Lipoprotein</keyword>
<evidence type="ECO:0000256" key="3">
    <source>
        <dbReference type="ARBA" id="ARBA00008725"/>
    </source>
</evidence>
<dbReference type="GO" id="GO:0006817">
    <property type="term" value="P:phosphate ion transport"/>
    <property type="evidence" value="ECO:0007669"/>
    <property type="project" value="UniProtKB-UniRule"/>
</dbReference>
<reference evidence="14 15" key="1">
    <citation type="journal article" date="2015" name="Genome Announc.">
        <title>Expanding the biotechnology potential of lactobacilli through comparative genomics of 213 strains and associated genera.</title>
        <authorList>
            <person name="Sun Z."/>
            <person name="Harris H.M."/>
            <person name="McCann A."/>
            <person name="Guo C."/>
            <person name="Argimon S."/>
            <person name="Zhang W."/>
            <person name="Yang X."/>
            <person name="Jeffery I.B."/>
            <person name="Cooney J.C."/>
            <person name="Kagawa T.F."/>
            <person name="Liu W."/>
            <person name="Song Y."/>
            <person name="Salvetti E."/>
            <person name="Wrobel A."/>
            <person name="Rasinkangas P."/>
            <person name="Parkhill J."/>
            <person name="Rea M.C."/>
            <person name="O'Sullivan O."/>
            <person name="Ritari J."/>
            <person name="Douillard F.P."/>
            <person name="Paul Ross R."/>
            <person name="Yang R."/>
            <person name="Briner A.E."/>
            <person name="Felis G.E."/>
            <person name="de Vos W.M."/>
            <person name="Barrangou R."/>
            <person name="Klaenhammer T.R."/>
            <person name="Caufield P.W."/>
            <person name="Cui Y."/>
            <person name="Zhang H."/>
            <person name="O'Toole P.W."/>
        </authorList>
    </citation>
    <scope>NUCLEOTIDE SEQUENCE [LARGE SCALE GENOMIC DNA]</scope>
    <source>
        <strain evidence="14 15">DSM 15707</strain>
    </source>
</reference>
<evidence type="ECO:0000256" key="5">
    <source>
        <dbReference type="ARBA" id="ARBA00022448"/>
    </source>
</evidence>
<keyword evidence="6 12" id="KW-1003">Cell membrane</keyword>
<evidence type="ECO:0000256" key="12">
    <source>
        <dbReference type="RuleBase" id="RU367119"/>
    </source>
</evidence>
<comment type="subcellular location">
    <subcellularLocation>
        <location evidence="2 12">Cell membrane</location>
        <topology evidence="2 12">Lipid-anchor</topology>
    </subcellularLocation>
</comment>
<evidence type="ECO:0000256" key="4">
    <source>
        <dbReference type="ARBA" id="ARBA00011529"/>
    </source>
</evidence>
<evidence type="ECO:0000256" key="7">
    <source>
        <dbReference type="ARBA" id="ARBA00022592"/>
    </source>
</evidence>
<dbReference type="STRING" id="1423778.FC70_GL000665"/>
<dbReference type="PANTHER" id="PTHR30570">
    <property type="entry name" value="PERIPLASMIC PHOSPHATE BINDING COMPONENT OF PHOSPHATE ABC TRANSPORTER"/>
    <property type="match status" value="1"/>
</dbReference>
<evidence type="ECO:0000256" key="11">
    <source>
        <dbReference type="ARBA" id="ARBA00023288"/>
    </source>
</evidence>
<dbReference type="Gene3D" id="3.40.190.10">
    <property type="entry name" value="Periplasmic binding protein-like II"/>
    <property type="match status" value="2"/>
</dbReference>
<comment type="function">
    <text evidence="12">Involved in the system for phosphate transport across the cytoplasmic membrane.</text>
</comment>
<comment type="similarity">
    <text evidence="3 12">Belongs to the PstS family.</text>
</comment>
<evidence type="ECO:0000256" key="2">
    <source>
        <dbReference type="ARBA" id="ARBA00004193"/>
    </source>
</evidence>
<evidence type="ECO:0000259" key="13">
    <source>
        <dbReference type="Pfam" id="PF12849"/>
    </source>
</evidence>
<comment type="caution">
    <text evidence="14">The sequence shown here is derived from an EMBL/GenBank/DDBJ whole genome shotgun (WGS) entry which is preliminary data.</text>
</comment>
<feature type="domain" description="PBP" evidence="13">
    <location>
        <begin position="25"/>
        <end position="256"/>
    </location>
</feature>
<keyword evidence="9" id="KW-0472">Membrane</keyword>
<dbReference type="OrthoDB" id="9790048at2"/>
<feature type="chain" id="PRO_5039744389" description="Phosphate-binding protein" evidence="12">
    <location>
        <begin position="20"/>
        <end position="285"/>
    </location>
</feature>
<dbReference type="KEGG" id="lol:LACOL_0630"/>
<name>A0A0R1RGJ1_9LACO</name>
<organism evidence="14 15">
    <name type="scientific">Paucilactobacillus oligofermentans DSM 15707 = LMG 22743</name>
    <dbReference type="NCBI Taxonomy" id="1423778"/>
    <lineage>
        <taxon>Bacteria</taxon>
        <taxon>Bacillati</taxon>
        <taxon>Bacillota</taxon>
        <taxon>Bacilli</taxon>
        <taxon>Lactobacillales</taxon>
        <taxon>Lactobacillaceae</taxon>
        <taxon>Paucilactobacillus</taxon>
    </lineage>
</organism>
<evidence type="ECO:0000256" key="6">
    <source>
        <dbReference type="ARBA" id="ARBA00022475"/>
    </source>
</evidence>
<comment type="function">
    <text evidence="1">Part of the ABC transporter complex PstSACB involved in phosphate import.</text>
</comment>
<evidence type="ECO:0000256" key="9">
    <source>
        <dbReference type="ARBA" id="ARBA00023136"/>
    </source>
</evidence>
<keyword evidence="8 12" id="KW-0732">Signal</keyword>
<evidence type="ECO:0000313" key="15">
    <source>
        <dbReference type="Proteomes" id="UP000051697"/>
    </source>
</evidence>
<keyword evidence="5 12" id="KW-0813">Transport</keyword>
<dbReference type="PROSITE" id="PS51257">
    <property type="entry name" value="PROKAR_LIPOPROTEIN"/>
    <property type="match status" value="1"/>
</dbReference>
<protein>
    <recommendedName>
        <fullName evidence="12">Phosphate-binding protein</fullName>
    </recommendedName>
</protein>
<keyword evidence="10 12" id="KW-0564">Palmitate</keyword>
<dbReference type="PANTHER" id="PTHR30570:SF4">
    <property type="entry name" value="PHOSPHATE-BINDING PROTEIN PSTS 1"/>
    <property type="match status" value="1"/>
</dbReference>
<dbReference type="InterPro" id="IPR050811">
    <property type="entry name" value="Phosphate_ABC_transporter"/>
</dbReference>
<evidence type="ECO:0000256" key="10">
    <source>
        <dbReference type="ARBA" id="ARBA00023139"/>
    </source>
</evidence>
<dbReference type="Proteomes" id="UP000051697">
    <property type="component" value="Unassembled WGS sequence"/>
</dbReference>
<accession>A0A0R1RGJ1</accession>
<dbReference type="InterPro" id="IPR011862">
    <property type="entry name" value="Phos-bd"/>
</dbReference>
<dbReference type="SUPFAM" id="SSF53850">
    <property type="entry name" value="Periplasmic binding protein-like II"/>
    <property type="match status" value="1"/>
</dbReference>
<dbReference type="GO" id="GO:0005886">
    <property type="term" value="C:plasma membrane"/>
    <property type="evidence" value="ECO:0007669"/>
    <property type="project" value="UniProtKB-SubCell"/>
</dbReference>
<evidence type="ECO:0000256" key="8">
    <source>
        <dbReference type="ARBA" id="ARBA00022729"/>
    </source>
</evidence>
<proteinExistence type="inferred from homology"/>
<dbReference type="GO" id="GO:0042301">
    <property type="term" value="F:phosphate ion binding"/>
    <property type="evidence" value="ECO:0007669"/>
    <property type="project" value="UniProtKB-UniRule"/>
</dbReference>
<sequence>MKKILILVSSLLLAGVFIAGCSSKSASDSSKLTIVGSTALQPLVEQAANNYQDENSGTSITVQGGGSGTGLSQISNGSVSVGNSDVFASQVSGVNTKKIVDNKVAVVGITPVVNPDTGVKNLTMQQLQDIFTGKITNWNQVGGKDEEITIINRAKGSGTRITFEQNVLDGKSAIKAQEQDSNGTVQKLVSSTSGAISYVSFSYVNSKIQAVSIDNVKPTDANVKTNAWKIWSYEHMYTTKNADASTKKFVKYVKSDKVQKTLVKKLGYIAIKDMKVSKDANNQIK</sequence>
<dbReference type="RefSeq" id="WP_057889636.1">
    <property type="nucleotide sequence ID" value="NZ_AZFE01000030.1"/>
</dbReference>
<gene>
    <name evidence="14" type="ORF">FC70_GL000665</name>
</gene>
<feature type="signal peptide" evidence="12">
    <location>
        <begin position="1"/>
        <end position="19"/>
    </location>
</feature>
<comment type="subunit">
    <text evidence="4 12">The complex is composed of two ATP-binding proteins (PstB), two transmembrane proteins (PstC and PstA) and a solute-binding protein (PstS).</text>
</comment>
<dbReference type="NCBIfam" id="TIGR02136">
    <property type="entry name" value="ptsS_2"/>
    <property type="match status" value="1"/>
</dbReference>
<dbReference type="EMBL" id="AZFE01000030">
    <property type="protein sequence ID" value="KRL56077.1"/>
    <property type="molecule type" value="Genomic_DNA"/>
</dbReference>
<dbReference type="CDD" id="cd13653">
    <property type="entry name" value="PBP2_phosphate_like_1"/>
    <property type="match status" value="1"/>
</dbReference>
<keyword evidence="15" id="KW-1185">Reference proteome</keyword>
<keyword evidence="7 12" id="KW-0592">Phosphate transport</keyword>
<dbReference type="PATRIC" id="fig|1423778.4.peg.693"/>
<evidence type="ECO:0000256" key="1">
    <source>
        <dbReference type="ARBA" id="ARBA00002841"/>
    </source>
</evidence>
<dbReference type="InterPro" id="IPR024370">
    <property type="entry name" value="PBP_domain"/>
</dbReference>
<evidence type="ECO:0000313" key="14">
    <source>
        <dbReference type="EMBL" id="KRL56077.1"/>
    </source>
</evidence>
<dbReference type="Pfam" id="PF12849">
    <property type="entry name" value="PBP_like_2"/>
    <property type="match status" value="1"/>
</dbReference>
<dbReference type="AlphaFoldDB" id="A0A0R1RGJ1"/>